<keyword evidence="2" id="KW-1185">Reference proteome</keyword>
<evidence type="ECO:0008006" key="3">
    <source>
        <dbReference type="Google" id="ProtNLM"/>
    </source>
</evidence>
<gene>
    <name evidence="1" type="ORF">K5L39_10840</name>
</gene>
<dbReference type="Proteomes" id="UP001299283">
    <property type="component" value="Unassembled WGS sequence"/>
</dbReference>
<proteinExistence type="predicted"/>
<accession>A0ABU5YX65</accession>
<dbReference type="RefSeq" id="WP_225397347.1">
    <property type="nucleotide sequence ID" value="NZ_JAYJJQ010000008.1"/>
</dbReference>
<dbReference type="SUPFAM" id="SSF55961">
    <property type="entry name" value="Bet v1-like"/>
    <property type="match status" value="1"/>
</dbReference>
<sequence>MEEETPYIDEHVVRVDAPREPVWAALQQYTTSLLRSGERNPLLVLLGPQPRAGFAVAESIEQRRISLEGRHRFSRYRLVFELSDGPGGATLVHARSFGAFPGLHGRIYRALVIGTRLHVLATTHMLRAIRAATALQAD</sequence>
<organism evidence="1 2">
    <name type="scientific">[Mycobacterium] vasticus</name>
    <dbReference type="NCBI Taxonomy" id="2875777"/>
    <lineage>
        <taxon>Bacteria</taxon>
        <taxon>Bacillati</taxon>
        <taxon>Actinomycetota</taxon>
        <taxon>Actinomycetes</taxon>
        <taxon>Mycobacteriales</taxon>
        <taxon>Mycobacteriaceae</taxon>
        <taxon>Mycolicibacter</taxon>
    </lineage>
</organism>
<evidence type="ECO:0000313" key="1">
    <source>
        <dbReference type="EMBL" id="MEB3069682.1"/>
    </source>
</evidence>
<evidence type="ECO:0000313" key="2">
    <source>
        <dbReference type="Proteomes" id="UP001299283"/>
    </source>
</evidence>
<protein>
    <recommendedName>
        <fullName evidence="3">DUF2867 domain-containing protein</fullName>
    </recommendedName>
</protein>
<reference evidence="1 2" key="1">
    <citation type="submission" date="2023-12" db="EMBL/GenBank/DDBJ databases">
        <title>Description of new species of Mycobacterium terrae complex isolated from sewage at the Sao Paulo Zoological Park Foundation in Brazil.</title>
        <authorList>
            <person name="Romagnoli C.L."/>
            <person name="Conceicao E.C."/>
            <person name="Machado E."/>
            <person name="Barreto L.B.P.F."/>
            <person name="Sharma A."/>
            <person name="Silva N.M."/>
            <person name="Marques L.E."/>
            <person name="Juliana M.A."/>
            <person name="Lourenco M.C.S."/>
            <person name="Digiampietri L.A."/>
            <person name="Suffys P.N."/>
            <person name="Viana-Niero C."/>
        </authorList>
    </citation>
    <scope>NUCLEOTIDE SEQUENCE [LARGE SCALE GENOMIC DNA]</scope>
    <source>
        <strain evidence="1 2">MYC017</strain>
    </source>
</reference>
<dbReference type="EMBL" id="JAYJJQ010000008">
    <property type="protein sequence ID" value="MEB3069682.1"/>
    <property type="molecule type" value="Genomic_DNA"/>
</dbReference>
<comment type="caution">
    <text evidence="1">The sequence shown here is derived from an EMBL/GenBank/DDBJ whole genome shotgun (WGS) entry which is preliminary data.</text>
</comment>
<name>A0ABU5YX65_9MYCO</name>